<keyword evidence="12" id="KW-1185">Reference proteome</keyword>
<evidence type="ECO:0000256" key="2">
    <source>
        <dbReference type="ARBA" id="ARBA00003861"/>
    </source>
</evidence>
<dbReference type="EMBL" id="JAJJMB010000061">
    <property type="protein sequence ID" value="KAI3963358.1"/>
    <property type="molecule type" value="Genomic_DNA"/>
</dbReference>
<evidence type="ECO:0000256" key="8">
    <source>
        <dbReference type="PROSITE-ProRule" id="PRU00259"/>
    </source>
</evidence>
<sequence length="547" mass="60131">MGSTKKRWKISFHRSCNVIKSENKQPPKEFICPIYGSLMADPVIVTSGQTFERNIVLVCKNMGFNPMISSLDGSIPDFSTVIPNNAIKSTIQNWCDTHGVERPKPLEFGVAEKIVTTLMASQPQAEEDEEEENFKTPERDVEEVENIGDSDRELLEALAENRLPKFSLSHASTELNRRPGHFYTSSEESVTTTISATPLPLSTRPACYSSSSSSEIEPLNLNPSEEEDEIVTKLKSSQLYDQEEGVIALRKLTRTKEEIRVSLCTPRLLSSLRPLLISRYTAIQINAAAALVNLSLEKTNKVKIVRSGIVPLLIEVLKGGFPESQEHAAGALFSLALDDENKTAIGVLGALQPLLHMLRSESERTRNDSGLALYHLSLVQSNRSKLVKLGSIPMLLSMAKTRELGSRALLILCNLATCIEGRAAMLDSNAVEVFVGMLREKDNESESTRDNCVAALYALSHGSLRFKGLAKEAGAVEVLRDVAERGSERSREKAKIILQMMRSGGGRTEGESVVEEIDWESVLNSGAVVSHSRFRVGGVLSPNSTEF</sequence>
<dbReference type="InterPro" id="IPR011989">
    <property type="entry name" value="ARM-like"/>
</dbReference>
<evidence type="ECO:0000256" key="4">
    <source>
        <dbReference type="ARBA" id="ARBA00012483"/>
    </source>
</evidence>
<keyword evidence="7" id="KW-0833">Ubl conjugation pathway</keyword>
<dbReference type="SUPFAM" id="SSF48371">
    <property type="entry name" value="ARM repeat"/>
    <property type="match status" value="1"/>
</dbReference>
<comment type="function">
    <text evidence="2">Functions as an E3 ubiquitin ligase.</text>
</comment>
<dbReference type="InterPro" id="IPR016024">
    <property type="entry name" value="ARM-type_fold"/>
</dbReference>
<evidence type="ECO:0000259" key="10">
    <source>
        <dbReference type="PROSITE" id="PS51698"/>
    </source>
</evidence>
<dbReference type="Pfam" id="PF04564">
    <property type="entry name" value="U-box"/>
    <property type="match status" value="1"/>
</dbReference>
<dbReference type="SUPFAM" id="SSF57850">
    <property type="entry name" value="RING/U-box"/>
    <property type="match status" value="1"/>
</dbReference>
<gene>
    <name evidence="11" type="ORF">MKW98_022780</name>
</gene>
<feature type="region of interest" description="Disordered" evidence="9">
    <location>
        <begin position="203"/>
        <end position="225"/>
    </location>
</feature>
<dbReference type="PANTHER" id="PTHR23315">
    <property type="entry name" value="U BOX DOMAIN-CONTAINING"/>
    <property type="match status" value="1"/>
</dbReference>
<dbReference type="Gene3D" id="3.30.40.10">
    <property type="entry name" value="Zinc/RING finger domain, C3HC4 (zinc finger)"/>
    <property type="match status" value="1"/>
</dbReference>
<comment type="caution">
    <text evidence="11">The sequence shown here is derived from an EMBL/GenBank/DDBJ whole genome shotgun (WGS) entry which is preliminary data.</text>
</comment>
<dbReference type="PROSITE" id="PS51698">
    <property type="entry name" value="U_BOX"/>
    <property type="match status" value="1"/>
</dbReference>
<dbReference type="PANTHER" id="PTHR23315:SF339">
    <property type="entry name" value="U-BOX DOMAIN-CONTAINING PROTEIN 40"/>
    <property type="match status" value="1"/>
</dbReference>
<feature type="repeat" description="ARM" evidence="8">
    <location>
        <begin position="308"/>
        <end position="345"/>
    </location>
</feature>
<dbReference type="PROSITE" id="PS50176">
    <property type="entry name" value="ARM_REPEAT"/>
    <property type="match status" value="1"/>
</dbReference>
<dbReference type="AlphaFoldDB" id="A0AAD4XZ57"/>
<dbReference type="InterPro" id="IPR000225">
    <property type="entry name" value="Armadillo"/>
</dbReference>
<protein>
    <recommendedName>
        <fullName evidence="4">RING-type E3 ubiquitin transferase</fullName>
        <ecNumber evidence="4">2.3.2.27</ecNumber>
    </recommendedName>
</protein>
<evidence type="ECO:0000256" key="7">
    <source>
        <dbReference type="ARBA" id="ARBA00022786"/>
    </source>
</evidence>
<dbReference type="FunFam" id="1.25.10.10:FF:000578">
    <property type="entry name" value="RING-type E3 ubiquitin transferase"/>
    <property type="match status" value="1"/>
</dbReference>
<name>A0AAD4XZ57_9MAGN</name>
<dbReference type="GO" id="GO:0061630">
    <property type="term" value="F:ubiquitin protein ligase activity"/>
    <property type="evidence" value="ECO:0007669"/>
    <property type="project" value="UniProtKB-EC"/>
</dbReference>
<organism evidence="11 12">
    <name type="scientific">Papaver atlanticum</name>
    <dbReference type="NCBI Taxonomy" id="357466"/>
    <lineage>
        <taxon>Eukaryota</taxon>
        <taxon>Viridiplantae</taxon>
        <taxon>Streptophyta</taxon>
        <taxon>Embryophyta</taxon>
        <taxon>Tracheophyta</taxon>
        <taxon>Spermatophyta</taxon>
        <taxon>Magnoliopsida</taxon>
        <taxon>Ranunculales</taxon>
        <taxon>Papaveraceae</taxon>
        <taxon>Papaveroideae</taxon>
        <taxon>Papaver</taxon>
    </lineage>
</organism>
<evidence type="ECO:0000313" key="11">
    <source>
        <dbReference type="EMBL" id="KAI3963358.1"/>
    </source>
</evidence>
<dbReference type="Gene3D" id="1.25.10.10">
    <property type="entry name" value="Leucine-rich Repeat Variant"/>
    <property type="match status" value="1"/>
</dbReference>
<keyword evidence="6" id="KW-0677">Repeat</keyword>
<evidence type="ECO:0000256" key="1">
    <source>
        <dbReference type="ARBA" id="ARBA00000900"/>
    </source>
</evidence>
<evidence type="ECO:0000256" key="3">
    <source>
        <dbReference type="ARBA" id="ARBA00004906"/>
    </source>
</evidence>
<evidence type="ECO:0000256" key="9">
    <source>
        <dbReference type="SAM" id="MobiDB-lite"/>
    </source>
</evidence>
<dbReference type="Pfam" id="PF25598">
    <property type="entry name" value="ARM_PUB"/>
    <property type="match status" value="1"/>
</dbReference>
<accession>A0AAD4XZ57</accession>
<evidence type="ECO:0000313" key="12">
    <source>
        <dbReference type="Proteomes" id="UP001202328"/>
    </source>
</evidence>
<comment type="catalytic activity">
    <reaction evidence="1">
        <text>S-ubiquitinyl-[E2 ubiquitin-conjugating enzyme]-L-cysteine + [acceptor protein]-L-lysine = [E2 ubiquitin-conjugating enzyme]-L-cysteine + N(6)-ubiquitinyl-[acceptor protein]-L-lysine.</text>
        <dbReference type="EC" id="2.3.2.27"/>
    </reaction>
</comment>
<dbReference type="InterPro" id="IPR003613">
    <property type="entry name" value="Ubox_domain"/>
</dbReference>
<dbReference type="SMART" id="SM00504">
    <property type="entry name" value="Ubox"/>
    <property type="match status" value="1"/>
</dbReference>
<dbReference type="EC" id="2.3.2.27" evidence="4"/>
<evidence type="ECO:0000256" key="6">
    <source>
        <dbReference type="ARBA" id="ARBA00022737"/>
    </source>
</evidence>
<dbReference type="GO" id="GO:0016567">
    <property type="term" value="P:protein ubiquitination"/>
    <property type="evidence" value="ECO:0007669"/>
    <property type="project" value="InterPro"/>
</dbReference>
<comment type="pathway">
    <text evidence="3">Protein modification; protein ubiquitination.</text>
</comment>
<feature type="region of interest" description="Disordered" evidence="9">
    <location>
        <begin position="120"/>
        <end position="140"/>
    </location>
</feature>
<proteinExistence type="predicted"/>
<dbReference type="Proteomes" id="UP001202328">
    <property type="component" value="Unassembled WGS sequence"/>
</dbReference>
<feature type="domain" description="U-box" evidence="10">
    <location>
        <begin position="25"/>
        <end position="101"/>
    </location>
</feature>
<dbReference type="InterPro" id="IPR013083">
    <property type="entry name" value="Znf_RING/FYVE/PHD"/>
</dbReference>
<dbReference type="SMART" id="SM00185">
    <property type="entry name" value="ARM"/>
    <property type="match status" value="4"/>
</dbReference>
<reference evidence="11" key="1">
    <citation type="submission" date="2022-04" db="EMBL/GenBank/DDBJ databases">
        <title>A functionally conserved STORR gene fusion in Papaver species that diverged 16.8 million years ago.</title>
        <authorList>
            <person name="Catania T."/>
        </authorList>
    </citation>
    <scope>NUCLEOTIDE SEQUENCE</scope>
    <source>
        <strain evidence="11">S-188037</strain>
    </source>
</reference>
<dbReference type="InterPro" id="IPR058678">
    <property type="entry name" value="ARM_PUB"/>
</dbReference>
<evidence type="ECO:0000256" key="5">
    <source>
        <dbReference type="ARBA" id="ARBA00022679"/>
    </source>
</evidence>
<keyword evidence="5" id="KW-0808">Transferase</keyword>